<dbReference type="KEGG" id="vg:80533843"/>
<reference evidence="2" key="1">
    <citation type="submission" date="2017-11" db="EMBL/GenBank/DDBJ databases">
        <title>Genomic characterization, phylogenetic position and in situ localization of a novel member of Mononegavirales in Lepeophtheirus salmonis.</title>
        <authorList>
            <person name="Nylund A."/>
            <person name="Okland A."/>
            <person name="Skoge R."/>
            <person name="Plarre H."/>
        </authorList>
    </citation>
    <scope>NUCLEOTIDE SEQUENCE [LARGE SCALE GENOMIC DNA]</scope>
    <source>
        <strain evidence="2">LS24</strain>
    </source>
</reference>
<gene>
    <name evidence="2" type="primary">G</name>
</gene>
<name>A0A3G1NGY9_9MONO</name>
<organism evidence="2">
    <name type="scientific">Lepeophtheirus virus LS24</name>
    <dbReference type="NCBI Taxonomy" id="2080823"/>
    <lineage>
        <taxon>Viruses</taxon>
        <taxon>Riboviria</taxon>
        <taxon>Orthornavirae</taxon>
        <taxon>Negarnaviricota</taxon>
        <taxon>Haploviricotina</taxon>
        <taxon>Monjiviricetes</taxon>
        <taxon>Mononegavirales</taxon>
    </lineage>
</organism>
<dbReference type="RefSeq" id="YP_010796375.1">
    <property type="nucleotide sequence ID" value="NC_076002.1"/>
</dbReference>
<evidence type="ECO:0000313" key="3">
    <source>
        <dbReference type="Proteomes" id="UP000501948"/>
    </source>
</evidence>
<dbReference type="Pfam" id="PF24664">
    <property type="entry name" value="Monjiviricetes_fusion"/>
    <property type="match status" value="1"/>
</dbReference>
<evidence type="ECO:0000256" key="1">
    <source>
        <dbReference type="SAM" id="Phobius"/>
    </source>
</evidence>
<accession>A0A3G1NGY9</accession>
<dbReference type="GeneID" id="80533843"/>
<proteinExistence type="predicted"/>
<protein>
    <submittedName>
        <fullName evidence="2">Glycoprotein</fullName>
    </submittedName>
</protein>
<dbReference type="EMBL" id="MG489864">
    <property type="protein sequence ID" value="AUZ99698.1"/>
    <property type="molecule type" value="Viral_cRNA"/>
</dbReference>
<keyword evidence="1" id="KW-1133">Transmembrane helix</keyword>
<dbReference type="Proteomes" id="UP000501948">
    <property type="component" value="Segment"/>
</dbReference>
<feature type="transmembrane region" description="Helical" evidence="1">
    <location>
        <begin position="517"/>
        <end position="544"/>
    </location>
</feature>
<keyword evidence="1" id="KW-0812">Transmembrane</keyword>
<keyword evidence="1" id="KW-0472">Membrane</keyword>
<sequence>MIPDTHRVIPTLLLVTLAYAVKHPQLVGYYCDTSGTVAYSPLTDPEPCEYSMDPSYSTTNRTGTLIRENRNIQMAATICEYTQVETRQFCSYNRWELLDERQAIEEIKTPLFLDPVSCQKLMKGEDISIGNGPIHKLDGRAIQFRIDAHLSSDGYCSPYSTYFVKRVGTIRVKDISIEARFYSISRNATVFTTTGQHVSSSSPGLGLIDGMWPVVWSSSQLPTSQFSLVYHGTCEHLIDHKNHSIIMIRSRASAFQLLTTLAKGHLALFETSIPDMYWTFKDLSNETGANDIRSESLMDVALAGDNYGRSSISVNMDKLQLMTLGELCKLRKQILTNFRMILESPPHTHTGLILKDKLLKVTLNGEAIAAQPCEKVALYVRIVDTCYSKVPVRIQGNARDFFLAPGTREIVDHAAQIPCDDAFVPLLDLNGTFVKFTPRYQVVHVNSYLLGHTRLNLSQSLSFQQHLYDPKDLKTLRRPESYMTVEEKIRLSLLHQASAKYGQHHFDSPYVDTTTHLWHASSLAGCFALLLTIGVILGCVVFCCTKSGRNPINNHTDISLALPLDTSKADSSTTNNPSTPCDDHVPTDHWKYHGIATS</sequence>
<keyword evidence="3" id="KW-1185">Reference proteome</keyword>
<evidence type="ECO:0000313" key="2">
    <source>
        <dbReference type="EMBL" id="AUZ99698.1"/>
    </source>
</evidence>